<dbReference type="PANTHER" id="PTHR24366">
    <property type="entry name" value="IG(IMMUNOGLOBULIN) AND LRR(LEUCINE RICH REPEAT) DOMAINS"/>
    <property type="match status" value="1"/>
</dbReference>
<dbReference type="PANTHER" id="PTHR24366:SF96">
    <property type="entry name" value="LEUCINE RICH REPEAT CONTAINING 53"/>
    <property type="match status" value="1"/>
</dbReference>
<dbReference type="SUPFAM" id="SSF52058">
    <property type="entry name" value="L domain-like"/>
    <property type="match status" value="1"/>
</dbReference>
<protein>
    <submittedName>
        <fullName evidence="5">Uncharacterized protein</fullName>
    </submittedName>
</protein>
<comment type="caution">
    <text evidence="5">The sequence shown here is derived from an EMBL/GenBank/DDBJ whole genome shotgun (WGS) entry which is preliminary data.</text>
</comment>
<dbReference type="InterPro" id="IPR032675">
    <property type="entry name" value="LRR_dom_sf"/>
</dbReference>
<proteinExistence type="predicted"/>
<keyword evidence="4" id="KW-0812">Transmembrane</keyword>
<evidence type="ECO:0000256" key="3">
    <source>
        <dbReference type="SAM" id="MobiDB-lite"/>
    </source>
</evidence>
<feature type="compositionally biased region" description="Polar residues" evidence="3">
    <location>
        <begin position="475"/>
        <end position="485"/>
    </location>
</feature>
<feature type="region of interest" description="Disordered" evidence="3">
    <location>
        <begin position="443"/>
        <end position="486"/>
    </location>
</feature>
<evidence type="ECO:0000313" key="5">
    <source>
        <dbReference type="EMBL" id="KAK8750026.1"/>
    </source>
</evidence>
<dbReference type="Gene3D" id="3.80.10.10">
    <property type="entry name" value="Ribonuclease Inhibitor"/>
    <property type="match status" value="3"/>
</dbReference>
<dbReference type="AlphaFoldDB" id="A0AAW0XZS3"/>
<evidence type="ECO:0000256" key="2">
    <source>
        <dbReference type="ARBA" id="ARBA00022737"/>
    </source>
</evidence>
<sequence>MVLQQDSSLPLKLLHVKNTTISVLTDNIFYGLTIENLQLSWCDIRSISGGAFSGLEDTLANLSLQDNRLEQVPTEALKNLRRLQLLDLSANRLTLIPDNAFRGLRLSILKLADNDLSLTEQSLSGLEKTLKNLSLKRTSLSVLPRSILTLHTLAFLDLAHNQIRSLERGALQELDSLAALNLEKNQLSTLHPHDFLGINDTLTSLSLLNNHLEYFPRDAFNTLSQLKVLDIGFNMITEVPVNAFSQVKSLRLLALDGNPLTTLPAQAFTHLTSLKGLSLGGPFLNCDCRLFWISQWILEYDLQVTSRERNPQFCGQPPEYRNLSFYQLNFNNLFCNSTYPLSSSSQPVLPTAYLPTTELAPTTIPDSVFTPTPYTRTRTSATLQTQMTLFQSGSLKHLAASTPEEELEIEGSVSSLKWGPGGQDLGIDKEPVLRLPLEVLPTRSQRRPSRLERPLSQAVPSTVSRPSLILRNDDSSSLDNFSGQAQGPYEDKQVIVQEAYRKDQSVIIQWNSEASSIQGFRVVYRLFGDKNFKLGPPLASSEREFKIKKVPTQECLVVCVVSLDQLPLTADTVMPSQCREIRTTLTSATHMDTLIIAASAAICGTVILAVMMFICCSRRQSVQQRKQGIPAILNPSSPPLASLGTLGSGINPDWDSVSMYSQRSIPRAKMYHMEKGCVNNRMVPDDARSHISQASLRRPSGSQSVTDCQSRRSYSALAGTPSHTHAHAHAFMPPFHLSSQDLSMSRQSLAAPQFGVGRLGSLPVNPSDYGMGASNSTTTGRFTRATSYRNDRRRQRSKSRERTTSRHSHEGSSHSLTGYDTDGCTDHDMDIYIARNPTRGGLVQL</sequence>
<keyword evidence="4" id="KW-0472">Membrane</keyword>
<dbReference type="Proteomes" id="UP001445076">
    <property type="component" value="Unassembled WGS sequence"/>
</dbReference>
<evidence type="ECO:0000256" key="4">
    <source>
        <dbReference type="SAM" id="Phobius"/>
    </source>
</evidence>
<dbReference type="InterPro" id="IPR003591">
    <property type="entry name" value="Leu-rich_rpt_typical-subtyp"/>
</dbReference>
<reference evidence="5 6" key="1">
    <citation type="journal article" date="2024" name="BMC Genomics">
        <title>Genome assembly of redclaw crayfish (Cherax quadricarinatus) provides insights into its immune adaptation and hypoxia tolerance.</title>
        <authorList>
            <person name="Liu Z."/>
            <person name="Zheng J."/>
            <person name="Li H."/>
            <person name="Fang K."/>
            <person name="Wang S."/>
            <person name="He J."/>
            <person name="Zhou D."/>
            <person name="Weng S."/>
            <person name="Chi M."/>
            <person name="Gu Z."/>
            <person name="He J."/>
            <person name="Li F."/>
            <person name="Wang M."/>
        </authorList>
    </citation>
    <scope>NUCLEOTIDE SEQUENCE [LARGE SCALE GENOMIC DNA]</scope>
    <source>
        <strain evidence="5">ZL_2023a</strain>
    </source>
</reference>
<gene>
    <name evidence="5" type="ORF">OTU49_015192</name>
</gene>
<keyword evidence="6" id="KW-1185">Reference proteome</keyword>
<keyword evidence="4" id="KW-1133">Transmembrane helix</keyword>
<organism evidence="5 6">
    <name type="scientific">Cherax quadricarinatus</name>
    <name type="common">Australian red claw crayfish</name>
    <dbReference type="NCBI Taxonomy" id="27406"/>
    <lineage>
        <taxon>Eukaryota</taxon>
        <taxon>Metazoa</taxon>
        <taxon>Ecdysozoa</taxon>
        <taxon>Arthropoda</taxon>
        <taxon>Crustacea</taxon>
        <taxon>Multicrustacea</taxon>
        <taxon>Malacostraca</taxon>
        <taxon>Eumalacostraca</taxon>
        <taxon>Eucarida</taxon>
        <taxon>Decapoda</taxon>
        <taxon>Pleocyemata</taxon>
        <taxon>Astacidea</taxon>
        <taxon>Parastacoidea</taxon>
        <taxon>Parastacidae</taxon>
        <taxon>Cherax</taxon>
    </lineage>
</organism>
<feature type="compositionally biased region" description="Basic and acidic residues" evidence="3">
    <location>
        <begin position="798"/>
        <end position="812"/>
    </location>
</feature>
<feature type="region of interest" description="Disordered" evidence="3">
    <location>
        <begin position="771"/>
        <end position="821"/>
    </location>
</feature>
<name>A0AAW0XZS3_CHEQU</name>
<keyword evidence="2" id="KW-0677">Repeat</keyword>
<evidence type="ECO:0000256" key="1">
    <source>
        <dbReference type="ARBA" id="ARBA00022614"/>
    </source>
</evidence>
<dbReference type="Pfam" id="PF13855">
    <property type="entry name" value="LRR_8"/>
    <property type="match status" value="3"/>
</dbReference>
<keyword evidence="1" id="KW-0433">Leucine-rich repeat</keyword>
<dbReference type="InterPro" id="IPR001611">
    <property type="entry name" value="Leu-rich_rpt"/>
</dbReference>
<dbReference type="SMART" id="SM00369">
    <property type="entry name" value="LRR_TYP"/>
    <property type="match status" value="7"/>
</dbReference>
<dbReference type="EMBL" id="JARKIK010000008">
    <property type="protein sequence ID" value="KAK8750026.1"/>
    <property type="molecule type" value="Genomic_DNA"/>
</dbReference>
<accession>A0AAW0XZS3</accession>
<evidence type="ECO:0000313" key="6">
    <source>
        <dbReference type="Proteomes" id="UP001445076"/>
    </source>
</evidence>
<dbReference type="PROSITE" id="PS51450">
    <property type="entry name" value="LRR"/>
    <property type="match status" value="2"/>
</dbReference>
<feature type="compositionally biased region" description="Polar residues" evidence="3">
    <location>
        <begin position="773"/>
        <end position="785"/>
    </location>
</feature>
<feature type="transmembrane region" description="Helical" evidence="4">
    <location>
        <begin position="594"/>
        <end position="616"/>
    </location>
</feature>